<keyword evidence="2" id="KW-1185">Reference proteome</keyword>
<protein>
    <submittedName>
        <fullName evidence="1">Uncharacterized protein</fullName>
    </submittedName>
</protein>
<sequence length="242" mass="27921">MREPWTYPGTYDVVRRRTSEIQQQKRYGSDLVVLDTEFSPASLQLWEFSIVEKVSGKCLIDTCVKHRNGLNHASRTGILRTTSKNKANTIYKSPRRTTALTADEIAEKLVAAGITPNTIFIVWHYGKADLRLLREFLEAEGHTGILPKNKNCISLLRPYHDNLRVAPRGLRTFPLKLEILFPIFFPRHDLIGLNHRALEDTLQTRLLALAFDELCKPIEEREENWQPEDLTLKSQTCITDFY</sequence>
<accession>A0ACC1RHP8</accession>
<evidence type="ECO:0000313" key="1">
    <source>
        <dbReference type="EMBL" id="KAJ3512791.1"/>
    </source>
</evidence>
<organism evidence="1 2">
    <name type="scientific">Fusarium decemcellulare</name>
    <dbReference type="NCBI Taxonomy" id="57161"/>
    <lineage>
        <taxon>Eukaryota</taxon>
        <taxon>Fungi</taxon>
        <taxon>Dikarya</taxon>
        <taxon>Ascomycota</taxon>
        <taxon>Pezizomycotina</taxon>
        <taxon>Sordariomycetes</taxon>
        <taxon>Hypocreomycetidae</taxon>
        <taxon>Hypocreales</taxon>
        <taxon>Nectriaceae</taxon>
        <taxon>Fusarium</taxon>
        <taxon>Fusarium decemcellulare species complex</taxon>
    </lineage>
</organism>
<comment type="caution">
    <text evidence="1">The sequence shown here is derived from an EMBL/GenBank/DDBJ whole genome shotgun (WGS) entry which is preliminary data.</text>
</comment>
<evidence type="ECO:0000313" key="2">
    <source>
        <dbReference type="Proteomes" id="UP001148629"/>
    </source>
</evidence>
<reference evidence="1" key="1">
    <citation type="submission" date="2022-08" db="EMBL/GenBank/DDBJ databases">
        <title>Genome Sequence of Fusarium decemcellulare.</title>
        <authorList>
            <person name="Buettner E."/>
        </authorList>
    </citation>
    <scope>NUCLEOTIDE SEQUENCE</scope>
    <source>
        <strain evidence="1">Babe19</strain>
    </source>
</reference>
<dbReference type="Proteomes" id="UP001148629">
    <property type="component" value="Unassembled WGS sequence"/>
</dbReference>
<dbReference type="EMBL" id="JANRMS010003999">
    <property type="protein sequence ID" value="KAJ3512791.1"/>
    <property type="molecule type" value="Genomic_DNA"/>
</dbReference>
<proteinExistence type="predicted"/>
<gene>
    <name evidence="1" type="ORF">NM208_g15276</name>
</gene>
<name>A0ACC1RHP8_9HYPO</name>